<keyword evidence="3" id="KW-1185">Reference proteome</keyword>
<gene>
    <name evidence="2" type="ORF">BJX63DRAFT_387566</name>
</gene>
<comment type="caution">
    <text evidence="2">The sequence shown here is derived from an EMBL/GenBank/DDBJ whole genome shotgun (WGS) entry which is preliminary data.</text>
</comment>
<reference evidence="2 3" key="1">
    <citation type="submission" date="2024-07" db="EMBL/GenBank/DDBJ databases">
        <title>Section-level genome sequencing and comparative genomics of Aspergillus sections Usti and Cavernicolus.</title>
        <authorList>
            <consortium name="Lawrence Berkeley National Laboratory"/>
            <person name="Nybo J.L."/>
            <person name="Vesth T.C."/>
            <person name="Theobald S."/>
            <person name="Frisvad J.C."/>
            <person name="Larsen T.O."/>
            <person name="Kjaerboelling I."/>
            <person name="Rothschild-Mancinelli K."/>
            <person name="Lyhne E.K."/>
            <person name="Kogle M.E."/>
            <person name="Barry K."/>
            <person name="Clum A."/>
            <person name="Na H."/>
            <person name="Ledsgaard L."/>
            <person name="Lin J."/>
            <person name="Lipzen A."/>
            <person name="Kuo A."/>
            <person name="Riley R."/>
            <person name="Mondo S."/>
            <person name="Labutti K."/>
            <person name="Haridas S."/>
            <person name="Pangalinan J."/>
            <person name="Salamov A.A."/>
            <person name="Simmons B.A."/>
            <person name="Magnuson J.K."/>
            <person name="Chen J."/>
            <person name="Drula E."/>
            <person name="Henrissat B."/>
            <person name="Wiebenga A."/>
            <person name="Lubbers R.J."/>
            <person name="Gomes A.C."/>
            <person name="Makela M.R."/>
            <person name="Stajich J."/>
            <person name="Grigoriev I.V."/>
            <person name="Mortensen U.H."/>
            <person name="De Vries R.P."/>
            <person name="Baker S.E."/>
            <person name="Andersen M.R."/>
        </authorList>
    </citation>
    <scope>NUCLEOTIDE SEQUENCE [LARGE SCALE GENOMIC DNA]</scope>
    <source>
        <strain evidence="2 3">CBS 588.65</strain>
    </source>
</reference>
<evidence type="ECO:0000313" key="3">
    <source>
        <dbReference type="Proteomes" id="UP001610334"/>
    </source>
</evidence>
<feature type="chain" id="PRO_5046073707" evidence="1">
    <location>
        <begin position="20"/>
        <end position="113"/>
    </location>
</feature>
<accession>A0ABR4HM04</accession>
<feature type="signal peptide" evidence="1">
    <location>
        <begin position="1"/>
        <end position="19"/>
    </location>
</feature>
<keyword evidence="1" id="KW-0732">Signal</keyword>
<evidence type="ECO:0000313" key="2">
    <source>
        <dbReference type="EMBL" id="KAL2816516.1"/>
    </source>
</evidence>
<evidence type="ECO:0000256" key="1">
    <source>
        <dbReference type="SAM" id="SignalP"/>
    </source>
</evidence>
<proteinExistence type="predicted"/>
<protein>
    <submittedName>
        <fullName evidence="2">Uncharacterized protein</fullName>
    </submittedName>
</protein>
<organism evidence="2 3">
    <name type="scientific">Aspergillus granulosus</name>
    <dbReference type="NCBI Taxonomy" id="176169"/>
    <lineage>
        <taxon>Eukaryota</taxon>
        <taxon>Fungi</taxon>
        <taxon>Dikarya</taxon>
        <taxon>Ascomycota</taxon>
        <taxon>Pezizomycotina</taxon>
        <taxon>Eurotiomycetes</taxon>
        <taxon>Eurotiomycetidae</taxon>
        <taxon>Eurotiales</taxon>
        <taxon>Aspergillaceae</taxon>
        <taxon>Aspergillus</taxon>
        <taxon>Aspergillus subgen. Nidulantes</taxon>
    </lineage>
</organism>
<sequence length="113" mass="12539">MKFSSALALPAVMATFATALDAPVGEDQPSDTQVTIYNRPNYNGLRESFEPDDECHALFPWIVSVRIPENQNIYCRLFETPTCDGEEADDLFESTNDIPLGLEYPGIICGYQG</sequence>
<dbReference type="EMBL" id="JBFXLT010000022">
    <property type="protein sequence ID" value="KAL2816516.1"/>
    <property type="molecule type" value="Genomic_DNA"/>
</dbReference>
<name>A0ABR4HM04_9EURO</name>
<dbReference type="Proteomes" id="UP001610334">
    <property type="component" value="Unassembled WGS sequence"/>
</dbReference>